<feature type="region of interest" description="Disordered" evidence="2">
    <location>
        <begin position="1291"/>
        <end position="1321"/>
    </location>
</feature>
<feature type="compositionally biased region" description="Low complexity" evidence="2">
    <location>
        <begin position="1291"/>
        <end position="1312"/>
    </location>
</feature>
<reference evidence="3" key="1">
    <citation type="journal article" date="2022" name="bioRxiv">
        <title>Genomics of Preaxostyla Flagellates Illuminates Evolutionary Transitions and the Path Towards Mitochondrial Loss.</title>
        <authorList>
            <person name="Novak L.V.F."/>
            <person name="Treitli S.C."/>
            <person name="Pyrih J."/>
            <person name="Halakuc P."/>
            <person name="Pipaliya S.V."/>
            <person name="Vacek V."/>
            <person name="Brzon O."/>
            <person name="Soukal P."/>
            <person name="Eme L."/>
            <person name="Dacks J.B."/>
            <person name="Karnkowska A."/>
            <person name="Elias M."/>
            <person name="Hampl V."/>
        </authorList>
    </citation>
    <scope>NUCLEOTIDE SEQUENCE</scope>
    <source>
        <strain evidence="3">RCP-MX</strain>
    </source>
</reference>
<feature type="region of interest" description="Disordered" evidence="2">
    <location>
        <begin position="3078"/>
        <end position="3109"/>
    </location>
</feature>
<gene>
    <name evidence="3" type="ORF">PAPYR_9945</name>
</gene>
<feature type="region of interest" description="Disordered" evidence="2">
    <location>
        <begin position="1730"/>
        <end position="1756"/>
    </location>
</feature>
<name>A0ABQ8UCN3_9EUKA</name>
<feature type="region of interest" description="Disordered" evidence="2">
    <location>
        <begin position="297"/>
        <end position="337"/>
    </location>
</feature>
<evidence type="ECO:0000313" key="3">
    <source>
        <dbReference type="EMBL" id="KAJ4455150.1"/>
    </source>
</evidence>
<dbReference type="PANTHER" id="PTHR13037:SF24">
    <property type="entry name" value="POLYCOMB PROTEIN PCL-RELATED"/>
    <property type="match status" value="1"/>
</dbReference>
<dbReference type="EMBL" id="JAPMOS010000117">
    <property type="protein sequence ID" value="KAJ4455150.1"/>
    <property type="molecule type" value="Genomic_DNA"/>
</dbReference>
<comment type="caution">
    <text evidence="3">The sequence shown here is derived from an EMBL/GenBank/DDBJ whole genome shotgun (WGS) entry which is preliminary data.</text>
</comment>
<feature type="region of interest" description="Disordered" evidence="2">
    <location>
        <begin position="1967"/>
        <end position="1992"/>
    </location>
</feature>
<feature type="compositionally biased region" description="Pro residues" evidence="2">
    <location>
        <begin position="470"/>
        <end position="483"/>
    </location>
</feature>
<feature type="compositionally biased region" description="Low complexity" evidence="2">
    <location>
        <begin position="1854"/>
        <end position="1863"/>
    </location>
</feature>
<dbReference type="PANTHER" id="PTHR13037">
    <property type="entry name" value="FORMIN"/>
    <property type="match status" value="1"/>
</dbReference>
<organism evidence="3 4">
    <name type="scientific">Paratrimastix pyriformis</name>
    <dbReference type="NCBI Taxonomy" id="342808"/>
    <lineage>
        <taxon>Eukaryota</taxon>
        <taxon>Metamonada</taxon>
        <taxon>Preaxostyla</taxon>
        <taxon>Paratrimastigidae</taxon>
        <taxon>Paratrimastix</taxon>
    </lineage>
</organism>
<keyword evidence="1" id="KW-0945">Host-virus interaction</keyword>
<evidence type="ECO:0000256" key="2">
    <source>
        <dbReference type="SAM" id="MobiDB-lite"/>
    </source>
</evidence>
<dbReference type="InterPro" id="IPR027912">
    <property type="entry name" value="CFAP54"/>
</dbReference>
<feature type="region of interest" description="Disordered" evidence="2">
    <location>
        <begin position="2051"/>
        <end position="2088"/>
    </location>
</feature>
<keyword evidence="4" id="KW-1185">Reference proteome</keyword>
<dbReference type="Pfam" id="PF14858">
    <property type="entry name" value="CFAP54_N"/>
    <property type="match status" value="1"/>
</dbReference>
<feature type="compositionally biased region" description="Pro residues" evidence="2">
    <location>
        <begin position="1607"/>
        <end position="1621"/>
    </location>
</feature>
<evidence type="ECO:0000256" key="1">
    <source>
        <dbReference type="ARBA" id="ARBA00022581"/>
    </source>
</evidence>
<feature type="compositionally biased region" description="Low complexity" evidence="2">
    <location>
        <begin position="3078"/>
        <end position="3088"/>
    </location>
</feature>
<feature type="region of interest" description="Disordered" evidence="2">
    <location>
        <begin position="1854"/>
        <end position="1891"/>
    </location>
</feature>
<feature type="compositionally biased region" description="Low complexity" evidence="2">
    <location>
        <begin position="1589"/>
        <end position="1598"/>
    </location>
</feature>
<feature type="compositionally biased region" description="Pro residues" evidence="2">
    <location>
        <begin position="2071"/>
        <end position="2088"/>
    </location>
</feature>
<sequence length="4186" mass="444152">MAQLLVQFPTRYAATVPAEALAAKLLEFGQTLFSAKAFDSALNDCYLPALALCDHFPVPNTGVDDDTKNDIFHTLLCESRLGVALCRHALLLAEDPALHSTRTLQRLSGVMDSILDAAQRLRTASPKRHCGLIRKAVECCHRCCQDLTRSGYYGQSCGSLVCAAGILESCVPLKAVAHLPFRCTLYRAVCLAAEGAGDIAKAEFVTLPSRAAYADHAVGQVTELMELERSDEVAPSSDTIQIMQPPKTPNPTLPSSFLQTALLITKVLQLKYALIRGKITPSNAVVQVDELVVASLSGPEPAHPGSAPAAQSSPARPASAKGGPGKQAAPGLLPTAPAPVRPVPSDGLVLPLRLDTLLALLEVCEPPQDDAWPSPSFRPFLFLAYRVLQSPRQRIILEAPRPADPAKGPIAVSAAQCQVVLDAALAVLQRAIAPSVGQEGPPATASAEGAPKASASKPSKSGAEALVPKDTPPVPRPPGPPLAPSAERMCAPDPFLGIPSVPWLAHQAGFCPSTPVHFPASLIQTCCRVAFAYRHFALFDFCAAHVEDLVDSSTDPAPASFGLVVSVLRAVWPLLPAQQPSASTPSVEQAATPGGSAFIEVLASLLIRCLREQDFPEELLVDASLVLWSHIRTYREGDAADSHNPCGPPSPLPLPLARSTVLGGLEAVLAAQSRPPPHRRDVNTHLQAALLHCGLLLEDEERALEAQLAHALHEQQRLASMLLDPSARPQPTDLVAGSDAERPAPPKYDRTYARVVEVASEALATLESHCASFALQHTPLDNITCMSSFLDHLDSASRPTGGPTQKEGSSPWPIEGTLRCMGVDLLRLKLRAQLALASVRAIRAYNCTYLKDHMKLATQEALTTMRGSEPPPVVTLLAATKSGDDEPLTSGDPALAEPLYLFAPGAPTSPADYWPPLFTSSSLARLLVSYGTNPQTLALLHTEAALLWSGRLMLLIQTAPGLILLLPDESAPEESGPRSAEALSAASMTRTLKKPRSYNPDATLAATITRGGAEPAAPAFSPSQAAILCTAPLVATLPPRPYAQLRRTYLKAAEQVTCEVRAHLQDAMALLEKAGHAECALRADWEQTSRRLSRAHHRWAVDHGQEAETQMGLLAAIAEETADPASAQEERALAAPLFVCRTGTAITLRPQPTNPEAKYVVVFGKASEESCVVSPQNRLLRGTGVPQAAGSEVVVSDLDPNISYIFACAEYNADAAPGKDDPLSSGLGPIGPCTAPVQTAHPVPLPYLWALVSRSVAATRRHLEELSTAMRPDAQAQESLRREFEAQLRAAASSSEASMRATRPATGLTLAAPPAPGSEGRRSVASGSCLRLLQDVALRCARVAYGFAVDIEQDQVPPPPPAAIRSATLGVLSSAVAAATGDEVVWSASGQDRSLGATRLYGLCRAVAIVQEGLKAAALCGDGHGSVELALTLHRLATEQGLLARHDHRSPLLERAMVVAVESLCQTQACELSVYAAQPILAVLLFEIIAMVAADPARTQQAMYWTRMAIKRRVVCRTLVAQLARAANMILGHPLKEEAKSQTHNDGCPLWHAFALTPSAAAGLVQATLSFDRLVEFCSLHQLLGGVPRPSSAAPAPATRGVGKPSAPSPSPPPPQAPTQVPPTVDLPADDQPWTPAALAATDLPVRLLADPWVTLTIPWLPCFVGQVVLGLPSLLAAVRQASGPSPPLPPRPQALDSAFGPLDATVLPLLATDPAQAWALLMAAAPPTPSLPRPTTAGSAPATARSGAAKPSTTGAVEGATADLELVPLPSWGSDETRWLRLGLLCSYQALHRTPSRWAEVSVWLSETLLPLICAVCRARPRLPKLRRFALLTFFRRTHHIEDAAVPDLLESKPAVKSTAKPTKPPAGKPQASPPPQDPTPTPPVAAPPSPVDAAAQILAAFQILRSYRSAVRRWRDTVQRLAAIQSSGELLLGYCDAVRMRELAGALPAPLSERLESVPGSLAHALQEHGSTTSPAPAPDTPAIVTGSPPTLDSVLTPSLVPTWGTHRLQPISAGPDWGAMPWFVLRDPAGVGTILEAACASTFQTARATNPPAVPAKTASPTKSIPPAARPPSSPSPEPPKIIAPPPCPGVMSPLALQWFALSRYPLEAFGARYSRQFRDDIALCPAAFSCGAEASDSPSATPVAPATKAAPAKGAAALPAAVPVREGVASYLAAIRAISKLWGSGPEAPKALNADGLLDAKGLAPLLAAAPTATGLHDPLLTGAAHRAHLVQCLRVAAHHVRAIQLSARAHQPMLTFEGWRLLCTWLPSLAGACSHCLATHPEAPLWDCFPFPHDKALDEGGPFARSAQAAPWGEAVGLRFLALRAMSTLFARALPPLLDAVLCAQKAPDSAPSEVNSDIARWRAWWRGQGPSALGWIGDLSVGLLKTGLLSSVTSPLQDFLGRLAELPRPHQSLASLTTLLGCLRTLLRHPALRDNLNLVALCQIGGPFDPPSEPPGAEWVDSLTAALNLTLATETLERCRSLVTGYKGRLSRWRSDLLHSRVVARAQERLMKQKEAESATASAPPVPATPARPSTANRPHSSASPAPSGKRGAPPATTPAPRPPEESNTLFLDMGRLLNIALSRTCSADGGEWTPGRVPPSPNEVLAAYEACIGLLEKRHETFLLAQANCELGSFRHHLAILSLELDPAQARLHLKATQQAWIDGLDACFGQPEMLKQWRQTALGTILGPLGMTPFAEKQDPHVTLSAQEGAFCDQGITLETAAKFPPAQCRIASLSPGVVIIDWVRICFAPQAVDQTTECALCACAAVTAALVQDGRAPLRLCQWADYEIEKEPFLGSPAPLEDIRLTGDAQLLAEALEFVIVRAWHAGFGLLTLPALALLRYVALRSVADSALCAHARVLTAQVLLDIGCMGEAHLFLMRSFAGMGLPSLFVDTPPFGPALVSANAPIPAASNPSKKGTAAGTVVLTPTAFAPPGIPAFCLSDQGTSISAELFFHSEETPESPANLEAIGALQTAALHPEVANIYGPTVVSELLLARVAFLLCCSTHRNLCPSAVASLVAPAPRAPADMPALAPILGDPARATVPPMGCGSQQWWAKDVWNPCFAIPKAGPKGARPAAGASPLPPKSKMVTNPAPSPPGTQNELLPQLRIPSPISATDLLGDSLPDGVRLEPGDRVFQAALRSLQAFLQWVLPAVGIDPATYLPRGGEPLHLLDPQAWAAYEALRLRAAVARLEHVPADELRVGQTMAVLLSAHVVPRGLESEGSDASRVVFETHRLVAWHLLNTRISIAETAVRARIGGAANLVKAVAEDCRLAGALQMSAPLDLLSASLLAAEADMGGALLAIVRALQCAVESHSPVSTTALVLLTGCRFLLTARVTDSSEFSHSVRLLLEFVENGAIAATRNRPGLPKKGGWLSPTGPDSEERRTLGHTLARAACDLLTCAHAQLGVPAPQLCLTGHDATPAAVAEALRFLYHHRFSDPGPITTARTPRRSLYIPTLTLLSLAVGEHLASTHLVPSSVVTGTPGPTDASSGEGLPTTPVAKSYAIRNTLHRARAQAQMRAAQASQFAARRLQIHQERLTATLSRDPMMPGQGQVGTFDDFGLEGQLNVIDRSMLEAMRLTLCAEQTLTTVGFFALWRNLLTIHVQIPHPSPVLLASLQAHCARIMRFAVLPDPMQKTGLWGGSTNLLSEPESGTPLLHPWFSLWGAFVGRALYAAWLGTAPWSHGLLSSALIELVLMCGQPWAPALDHLANNPKKDVIFGALARICPAEIPAEPELVRWRRLRLAQGALLLYSRLMEAERMQTHLPARLLEAQMRPAELPLNSIPTSAVPHGLLSDLLALIGRTRTTVPWPVPSSAPPPPAPVGKKPEKAVQPPTPEDRAQTPPSIGSDILARLASQLAREESAIREIPLSLLALYCPTSSAGWTVHASASSFDLVDTRLRQLHQCLAETVPGALPCSLSPKEPAFLSCARTEDPTTGPENARFLESPPNSCSLLFTQLPARSTTHADMIFLVYAIVDEHRHLHVGLRSLAALESFEEICLQLQSAVCELPELLAPFGCDGDLDTQGLRVALRSHVQRRKGAFYRGEGALWALELLLRLGQVTEERADDFTRSEATKAIREWLQHPTAAPTVHTQEAAPSPRSGHSLLPLHRGDAMSSGLLDVLMTDPVLSPDISKKLDERMSESGTAPPEAPDECRELAEFATACRAGTSLTTC</sequence>
<evidence type="ECO:0008006" key="5">
    <source>
        <dbReference type="Google" id="ProtNLM"/>
    </source>
</evidence>
<feature type="region of interest" description="Disordered" evidence="2">
    <location>
        <begin position="2517"/>
        <end position="2574"/>
    </location>
</feature>
<dbReference type="Proteomes" id="UP001141327">
    <property type="component" value="Unassembled WGS sequence"/>
</dbReference>
<feature type="compositionally biased region" description="Low complexity" evidence="2">
    <location>
        <begin position="303"/>
        <end position="335"/>
    </location>
</feature>
<feature type="region of interest" description="Disordered" evidence="2">
    <location>
        <begin position="725"/>
        <end position="746"/>
    </location>
</feature>
<accession>A0ABQ8UCN3</accession>
<feature type="compositionally biased region" description="Pro residues" evidence="2">
    <location>
        <begin position="1864"/>
        <end position="1891"/>
    </location>
</feature>
<feature type="compositionally biased region" description="Pro residues" evidence="2">
    <location>
        <begin position="3821"/>
        <end position="3833"/>
    </location>
</feature>
<feature type="region of interest" description="Disordered" evidence="2">
    <location>
        <begin position="436"/>
        <end position="486"/>
    </location>
</feature>
<feature type="region of interest" description="Disordered" evidence="2">
    <location>
        <begin position="1589"/>
        <end position="1633"/>
    </location>
</feature>
<proteinExistence type="predicted"/>
<feature type="compositionally biased region" description="Low complexity" evidence="2">
    <location>
        <begin position="445"/>
        <end position="469"/>
    </location>
</feature>
<evidence type="ECO:0000313" key="4">
    <source>
        <dbReference type="Proteomes" id="UP001141327"/>
    </source>
</evidence>
<feature type="region of interest" description="Disordered" evidence="2">
    <location>
        <begin position="3820"/>
        <end position="3857"/>
    </location>
</feature>
<protein>
    <recommendedName>
        <fullName evidence="5">Separase</fullName>
    </recommendedName>
</protein>